<feature type="transmembrane region" description="Helical" evidence="2">
    <location>
        <begin position="15"/>
        <end position="36"/>
    </location>
</feature>
<reference evidence="3" key="2">
    <citation type="submission" date="2023-05" db="EMBL/GenBank/DDBJ databases">
        <authorList>
            <consortium name="Lawrence Berkeley National Laboratory"/>
            <person name="Steindorff A."/>
            <person name="Hensen N."/>
            <person name="Bonometti L."/>
            <person name="Westerberg I."/>
            <person name="Brannstrom I.O."/>
            <person name="Guillou S."/>
            <person name="Cros-Aarteil S."/>
            <person name="Calhoun S."/>
            <person name="Haridas S."/>
            <person name="Kuo A."/>
            <person name="Mondo S."/>
            <person name="Pangilinan J."/>
            <person name="Riley R."/>
            <person name="Labutti K."/>
            <person name="Andreopoulos B."/>
            <person name="Lipzen A."/>
            <person name="Chen C."/>
            <person name="Yanf M."/>
            <person name="Daum C."/>
            <person name="Ng V."/>
            <person name="Clum A."/>
            <person name="Ohm R."/>
            <person name="Martin F."/>
            <person name="Silar P."/>
            <person name="Natvig D."/>
            <person name="Lalanne C."/>
            <person name="Gautier V."/>
            <person name="Ament-Velasquez S.L."/>
            <person name="Kruys A."/>
            <person name="Hutchinson M.I."/>
            <person name="Powell A.J."/>
            <person name="Barry K."/>
            <person name="Miller A.N."/>
            <person name="Grigoriev I.V."/>
            <person name="Debuchy R."/>
            <person name="Gladieux P."/>
            <person name="Thoren M.H."/>
            <person name="Johannesson H."/>
        </authorList>
    </citation>
    <scope>NUCLEOTIDE SEQUENCE</scope>
    <source>
        <strain evidence="3">PSN309</strain>
    </source>
</reference>
<dbReference type="EMBL" id="MU864653">
    <property type="protein sequence ID" value="KAK4182478.1"/>
    <property type="molecule type" value="Genomic_DNA"/>
</dbReference>
<protein>
    <submittedName>
        <fullName evidence="3">Uncharacterized protein</fullName>
    </submittedName>
</protein>
<dbReference type="PANTHER" id="PTHR42354:SF1">
    <property type="entry name" value="C2H2-TYPE DOMAIN-CONTAINING PROTEIN"/>
    <property type="match status" value="1"/>
</dbReference>
<evidence type="ECO:0000313" key="4">
    <source>
        <dbReference type="Proteomes" id="UP001302126"/>
    </source>
</evidence>
<sequence length="426" mass="47725">MDAAGMTEEKKLKQAFVLATLISTIAGTFITGINLYDRLIEQRRQKKLDRGQNKKIKELESRLNEAEEDRKRLRESKEKALKGSKKRETDDDDDSSSDGDDRNLRHSLERSGPKIQREYDRFYQSMGQKFAQGDLIAQTQLQSQIIVLQGTVIKLLEEALMTGKPPDLSRLYNTSEFSRDGSIRALQDQYQRFLQAAPIPRRTRPAALLRRTSSTPSLRGEDSRGDNGYSDLGSSSRFSQPPRHNRPSPSRTPYGRKSLMAPEGNGSVVSGGGGRLFCRYAEDLQRSADPIEADLCPACGVLLVGGGDFGGSQSHTPSSSSSWRIEKEVALVPLRDRGRSPSRERSRGGEDEEIATRTFILTPRFAAKCHRADASFACYLCFCHRDRDTLCRTEEALVSHVAGKHNITEYGQDADIKEMSRTLPYR</sequence>
<keyword evidence="2" id="KW-0812">Transmembrane</keyword>
<organism evidence="3 4">
    <name type="scientific">Podospora australis</name>
    <dbReference type="NCBI Taxonomy" id="1536484"/>
    <lineage>
        <taxon>Eukaryota</taxon>
        <taxon>Fungi</taxon>
        <taxon>Dikarya</taxon>
        <taxon>Ascomycota</taxon>
        <taxon>Pezizomycotina</taxon>
        <taxon>Sordariomycetes</taxon>
        <taxon>Sordariomycetidae</taxon>
        <taxon>Sordariales</taxon>
        <taxon>Podosporaceae</taxon>
        <taxon>Podospora</taxon>
    </lineage>
</organism>
<dbReference type="PANTHER" id="PTHR42354">
    <property type="entry name" value="C2H2-TYPE DOMAIN-CONTAINING PROTEIN"/>
    <property type="match status" value="1"/>
</dbReference>
<name>A0AAN6WI21_9PEZI</name>
<gene>
    <name evidence="3" type="ORF">QBC35DRAFT_168915</name>
</gene>
<feature type="region of interest" description="Disordered" evidence="1">
    <location>
        <begin position="61"/>
        <end position="111"/>
    </location>
</feature>
<evidence type="ECO:0000256" key="2">
    <source>
        <dbReference type="SAM" id="Phobius"/>
    </source>
</evidence>
<evidence type="ECO:0000256" key="1">
    <source>
        <dbReference type="SAM" id="MobiDB-lite"/>
    </source>
</evidence>
<accession>A0AAN6WI21</accession>
<reference evidence="3" key="1">
    <citation type="journal article" date="2023" name="Mol. Phylogenet. Evol.">
        <title>Genome-scale phylogeny and comparative genomics of the fungal order Sordariales.</title>
        <authorList>
            <person name="Hensen N."/>
            <person name="Bonometti L."/>
            <person name="Westerberg I."/>
            <person name="Brannstrom I.O."/>
            <person name="Guillou S."/>
            <person name="Cros-Aarteil S."/>
            <person name="Calhoun S."/>
            <person name="Haridas S."/>
            <person name="Kuo A."/>
            <person name="Mondo S."/>
            <person name="Pangilinan J."/>
            <person name="Riley R."/>
            <person name="LaButti K."/>
            <person name="Andreopoulos B."/>
            <person name="Lipzen A."/>
            <person name="Chen C."/>
            <person name="Yan M."/>
            <person name="Daum C."/>
            <person name="Ng V."/>
            <person name="Clum A."/>
            <person name="Steindorff A."/>
            <person name="Ohm R.A."/>
            <person name="Martin F."/>
            <person name="Silar P."/>
            <person name="Natvig D.O."/>
            <person name="Lalanne C."/>
            <person name="Gautier V."/>
            <person name="Ament-Velasquez S.L."/>
            <person name="Kruys A."/>
            <person name="Hutchinson M.I."/>
            <person name="Powell A.J."/>
            <person name="Barry K."/>
            <person name="Miller A.N."/>
            <person name="Grigoriev I.V."/>
            <person name="Debuchy R."/>
            <person name="Gladieux P."/>
            <person name="Hiltunen Thoren M."/>
            <person name="Johannesson H."/>
        </authorList>
    </citation>
    <scope>NUCLEOTIDE SEQUENCE</scope>
    <source>
        <strain evidence="3">PSN309</strain>
    </source>
</reference>
<evidence type="ECO:0000313" key="3">
    <source>
        <dbReference type="EMBL" id="KAK4182478.1"/>
    </source>
</evidence>
<keyword evidence="2" id="KW-0472">Membrane</keyword>
<keyword evidence="2" id="KW-1133">Transmembrane helix</keyword>
<proteinExistence type="predicted"/>
<keyword evidence="4" id="KW-1185">Reference proteome</keyword>
<dbReference type="Proteomes" id="UP001302126">
    <property type="component" value="Unassembled WGS sequence"/>
</dbReference>
<feature type="compositionally biased region" description="Basic and acidic residues" evidence="1">
    <location>
        <begin position="99"/>
        <end position="111"/>
    </location>
</feature>
<comment type="caution">
    <text evidence="3">The sequence shown here is derived from an EMBL/GenBank/DDBJ whole genome shotgun (WGS) entry which is preliminary data.</text>
</comment>
<dbReference type="AlphaFoldDB" id="A0AAN6WI21"/>
<feature type="region of interest" description="Disordered" evidence="1">
    <location>
        <begin position="204"/>
        <end position="267"/>
    </location>
</feature>
<feature type="compositionally biased region" description="Basic and acidic residues" evidence="1">
    <location>
        <begin position="61"/>
        <end position="89"/>
    </location>
</feature>